<keyword evidence="1" id="KW-0472">Membrane</keyword>
<dbReference type="AlphaFoldDB" id="A0A516SC44"/>
<feature type="transmembrane region" description="Helical" evidence="1">
    <location>
        <begin position="219"/>
        <end position="237"/>
    </location>
</feature>
<feature type="transmembrane region" description="Helical" evidence="1">
    <location>
        <begin position="116"/>
        <end position="135"/>
    </location>
</feature>
<feature type="transmembrane region" description="Helical" evidence="1">
    <location>
        <begin position="186"/>
        <end position="207"/>
    </location>
</feature>
<keyword evidence="3" id="KW-1185">Reference proteome</keyword>
<evidence type="ECO:0000313" key="2">
    <source>
        <dbReference type="EMBL" id="QDQ25722.1"/>
    </source>
</evidence>
<evidence type="ECO:0000256" key="1">
    <source>
        <dbReference type="SAM" id="Phobius"/>
    </source>
</evidence>
<protein>
    <recommendedName>
        <fullName evidence="4">Oligosaccharide repeat unit polymerase</fullName>
    </recommendedName>
</protein>
<feature type="transmembrane region" description="Helical" evidence="1">
    <location>
        <begin position="147"/>
        <end position="180"/>
    </location>
</feature>
<gene>
    <name evidence="2" type="ORF">FNU76_04800</name>
</gene>
<accession>A0A516SC44</accession>
<evidence type="ECO:0000313" key="3">
    <source>
        <dbReference type="Proteomes" id="UP000317550"/>
    </source>
</evidence>
<name>A0A516SC44_9NEIS</name>
<dbReference type="Proteomes" id="UP000317550">
    <property type="component" value="Chromosome"/>
</dbReference>
<evidence type="ECO:0008006" key="4">
    <source>
        <dbReference type="Google" id="ProtNLM"/>
    </source>
</evidence>
<dbReference type="KEGG" id="cari:FNU76_04800"/>
<organism evidence="2 3">
    <name type="scientific">Chitinimonas arctica</name>
    <dbReference type="NCBI Taxonomy" id="2594795"/>
    <lineage>
        <taxon>Bacteria</taxon>
        <taxon>Pseudomonadati</taxon>
        <taxon>Pseudomonadota</taxon>
        <taxon>Betaproteobacteria</taxon>
        <taxon>Neisseriales</taxon>
        <taxon>Chitinibacteraceae</taxon>
        <taxon>Chitinimonas</taxon>
    </lineage>
</organism>
<dbReference type="OrthoDB" id="9832532at2"/>
<sequence length="402" mass="45562">MLIVLVLLVLMLPYTGIVLLYFLQEEYEWLVNGNYSLIPFMLYTVFLVAFFSAFFIRQRKPITEGTKLDVAAYSPNLRYVTFAIFVILLIVMVPFQGLWVLGGEVTKEHVRQMGPFHAFFTKYLSPSLLAYVCLWHRFHPNKESRNAVIFSIVSVLLIGAATGGKASAIQIVLPGVIALYWDRMNFWAFLRLVLISFCLVVVAGLMFDSFLEGDLFDAVLYILYRAFILTAELPYAVPLQLIDDEMQFSYLPTLMEIFGKSNIKLFVGMDEVYQYGFSMAVSAAQYPDMVSAVSSGEWNMTPNIFVEGLLFFGLYGFIVFGLIAGYFVAVVLDYIKKSVAKRRYDLGAMTITYFVFVLLSWLNSAGIVQLVHPLMLISMGVTYFILQPGMSKRGFVYVKKAA</sequence>
<feature type="transmembrane region" description="Helical" evidence="1">
    <location>
        <begin position="367"/>
        <end position="386"/>
    </location>
</feature>
<dbReference type="RefSeq" id="WP_143856647.1">
    <property type="nucleotide sequence ID" value="NZ_CP041730.1"/>
</dbReference>
<keyword evidence="1" id="KW-0812">Transmembrane</keyword>
<feature type="transmembrane region" description="Helical" evidence="1">
    <location>
        <begin position="36"/>
        <end position="56"/>
    </location>
</feature>
<proteinExistence type="predicted"/>
<dbReference type="EMBL" id="CP041730">
    <property type="protein sequence ID" value="QDQ25722.1"/>
    <property type="molecule type" value="Genomic_DNA"/>
</dbReference>
<keyword evidence="1" id="KW-1133">Transmembrane helix</keyword>
<feature type="transmembrane region" description="Helical" evidence="1">
    <location>
        <begin position="309"/>
        <end position="332"/>
    </location>
</feature>
<feature type="transmembrane region" description="Helical" evidence="1">
    <location>
        <begin position="344"/>
        <end position="361"/>
    </location>
</feature>
<feature type="transmembrane region" description="Helical" evidence="1">
    <location>
        <begin position="77"/>
        <end position="96"/>
    </location>
</feature>
<reference evidence="3" key="1">
    <citation type="submission" date="2019-07" db="EMBL/GenBank/DDBJ databases">
        <title>Chitinimonas sp. nov., isolated from Ny-Alesund, arctica soil.</title>
        <authorList>
            <person name="Xu Q."/>
            <person name="Peng F."/>
        </authorList>
    </citation>
    <scope>NUCLEOTIDE SEQUENCE [LARGE SCALE GENOMIC DNA]</scope>
    <source>
        <strain evidence="3">R3-44</strain>
    </source>
</reference>